<dbReference type="SUPFAM" id="SSF46894">
    <property type="entry name" value="C-terminal effector domain of the bipartite response regulators"/>
    <property type="match status" value="1"/>
</dbReference>
<dbReference type="PANTHER" id="PTHR48111:SF10">
    <property type="entry name" value="STAGE 0 SPORULATION PROTEIN A HOMOLOG"/>
    <property type="match status" value="1"/>
</dbReference>
<evidence type="ECO:0000313" key="12">
    <source>
        <dbReference type="Proteomes" id="UP000004465"/>
    </source>
</evidence>
<dbReference type="PANTHER" id="PTHR48111">
    <property type="entry name" value="REGULATOR OF RPOS"/>
    <property type="match status" value="1"/>
</dbReference>
<feature type="DNA-binding region" description="OmpR/PhoB-type" evidence="8">
    <location>
        <begin position="134"/>
        <end position="234"/>
    </location>
</feature>
<dbReference type="FunFam" id="1.10.10.10:FF:000018">
    <property type="entry name" value="DNA-binding response regulator ResD"/>
    <property type="match status" value="1"/>
</dbReference>
<dbReference type="CDD" id="cd17574">
    <property type="entry name" value="REC_OmpR"/>
    <property type="match status" value="1"/>
</dbReference>
<evidence type="ECO:0000256" key="3">
    <source>
        <dbReference type="ARBA" id="ARBA00023015"/>
    </source>
</evidence>
<dbReference type="GO" id="GO:0032993">
    <property type="term" value="C:protein-DNA complex"/>
    <property type="evidence" value="ECO:0007669"/>
    <property type="project" value="TreeGrafter"/>
</dbReference>
<dbReference type="GO" id="GO:0000156">
    <property type="term" value="F:phosphorelay response regulator activity"/>
    <property type="evidence" value="ECO:0007669"/>
    <property type="project" value="TreeGrafter"/>
</dbReference>
<dbReference type="PROSITE" id="PS51755">
    <property type="entry name" value="OMPR_PHOB"/>
    <property type="match status" value="1"/>
</dbReference>
<dbReference type="GO" id="GO:0005829">
    <property type="term" value="C:cytosol"/>
    <property type="evidence" value="ECO:0007669"/>
    <property type="project" value="TreeGrafter"/>
</dbReference>
<evidence type="ECO:0000256" key="7">
    <source>
        <dbReference type="PROSITE-ProRule" id="PRU00169"/>
    </source>
</evidence>
<evidence type="ECO:0000256" key="6">
    <source>
        <dbReference type="ARBA" id="ARBA00023163"/>
    </source>
</evidence>
<dbReference type="InterPro" id="IPR001789">
    <property type="entry name" value="Sig_transdc_resp-reg_receiver"/>
</dbReference>
<dbReference type="InterPro" id="IPR016032">
    <property type="entry name" value="Sig_transdc_resp-reg_C-effctor"/>
</dbReference>
<dbReference type="OrthoDB" id="9790442at2"/>
<dbReference type="CDD" id="cd00383">
    <property type="entry name" value="trans_reg_C"/>
    <property type="match status" value="1"/>
</dbReference>
<dbReference type="SUPFAM" id="SSF52172">
    <property type="entry name" value="CheY-like"/>
    <property type="match status" value="1"/>
</dbReference>
<organism evidence="11 12">
    <name type="scientific">Facklamia hominis CCUG 36813</name>
    <dbReference type="NCBI Taxonomy" id="883111"/>
    <lineage>
        <taxon>Bacteria</taxon>
        <taxon>Bacillati</taxon>
        <taxon>Bacillota</taxon>
        <taxon>Bacilli</taxon>
        <taxon>Lactobacillales</taxon>
        <taxon>Aerococcaceae</taxon>
        <taxon>Facklamia</taxon>
    </lineage>
</organism>
<dbReference type="EMBL" id="AGZD01000007">
    <property type="protein sequence ID" value="EKB54938.1"/>
    <property type="molecule type" value="Genomic_DNA"/>
</dbReference>
<comment type="caution">
    <text evidence="11">The sequence shown here is derived from an EMBL/GenBank/DDBJ whole genome shotgun (WGS) entry which is preliminary data.</text>
</comment>
<evidence type="ECO:0008006" key="13">
    <source>
        <dbReference type="Google" id="ProtNLM"/>
    </source>
</evidence>
<evidence type="ECO:0000256" key="2">
    <source>
        <dbReference type="ARBA" id="ARBA00023012"/>
    </source>
</evidence>
<dbReference type="GO" id="GO:0006355">
    <property type="term" value="P:regulation of DNA-templated transcription"/>
    <property type="evidence" value="ECO:0007669"/>
    <property type="project" value="InterPro"/>
</dbReference>
<keyword evidence="1 7" id="KW-0597">Phosphoprotein</keyword>
<dbReference type="RefSeq" id="WP_006908435.1">
    <property type="nucleotide sequence ID" value="NZ_JH932292.1"/>
</dbReference>
<sequence>MVKILIADDDKEILDLLSIYMKNEGYECLLANNGLEAIHLIENHSDINLCLLDIMMPEKSGMEVLDYLRKKSLEYPVILISANQGQTDKISGLLAGADDYVTKPFQPLEVVARVKGMLRRQSIYQSSNKVDVNKDRIDLGSIIIDRRNHSVVNSDQEEIKLTVIEFDILFLMASHRGHVFSADDIMQEVWQDSSVSSTKTVMVHVSNLRNKLEEATRGEKIIQTVWGVGYKINE</sequence>
<gene>
    <name evidence="11" type="ORF">HMPREF9706_01128</name>
</gene>
<dbReference type="SMART" id="SM00862">
    <property type="entry name" value="Trans_reg_C"/>
    <property type="match status" value="1"/>
</dbReference>
<proteinExistence type="predicted"/>
<evidence type="ECO:0000256" key="1">
    <source>
        <dbReference type="ARBA" id="ARBA00022553"/>
    </source>
</evidence>
<reference evidence="11 12" key="1">
    <citation type="submission" date="2012-07" db="EMBL/GenBank/DDBJ databases">
        <title>The Genome Sequence of Facklamia hominis CCUG 36813.</title>
        <authorList>
            <consortium name="The Broad Institute Genome Sequencing Platform"/>
            <person name="Earl A."/>
            <person name="Ward D."/>
            <person name="Feldgarden M."/>
            <person name="Gevers D."/>
            <person name="Huys G."/>
            <person name="Walker B."/>
            <person name="Young S.K."/>
            <person name="Zeng Q."/>
            <person name="Gargeya S."/>
            <person name="Fitzgerald M."/>
            <person name="Haas B."/>
            <person name="Abouelleil A."/>
            <person name="Alvarado L."/>
            <person name="Arachchi H.M."/>
            <person name="Berlin A.M."/>
            <person name="Chapman S.B."/>
            <person name="Goldberg J."/>
            <person name="Griggs A."/>
            <person name="Gujja S."/>
            <person name="Hansen M."/>
            <person name="Howarth C."/>
            <person name="Imamovic A."/>
            <person name="Larimer J."/>
            <person name="McCowen C."/>
            <person name="Montmayeur A."/>
            <person name="Murphy C."/>
            <person name="Neiman D."/>
            <person name="Pearson M."/>
            <person name="Priest M."/>
            <person name="Roberts A."/>
            <person name="Saif S."/>
            <person name="Shea T."/>
            <person name="Sisk P."/>
            <person name="Sykes S."/>
            <person name="Wortman J."/>
            <person name="Nusbaum C."/>
            <person name="Birren B."/>
        </authorList>
    </citation>
    <scope>NUCLEOTIDE SEQUENCE [LARGE SCALE GENOMIC DNA]</scope>
    <source>
        <strain evidence="11 12">CCUG 36813</strain>
    </source>
</reference>
<dbReference type="InterPro" id="IPR001867">
    <property type="entry name" value="OmpR/PhoB-type_DNA-bd"/>
</dbReference>
<evidence type="ECO:0000259" key="10">
    <source>
        <dbReference type="PROSITE" id="PS51755"/>
    </source>
</evidence>
<dbReference type="Pfam" id="PF00072">
    <property type="entry name" value="Response_reg"/>
    <property type="match status" value="1"/>
</dbReference>
<feature type="domain" description="Response regulatory" evidence="9">
    <location>
        <begin position="3"/>
        <end position="118"/>
    </location>
</feature>
<dbReference type="SMART" id="SM00448">
    <property type="entry name" value="REC"/>
    <property type="match status" value="1"/>
</dbReference>
<dbReference type="InterPro" id="IPR039420">
    <property type="entry name" value="WalR-like"/>
</dbReference>
<keyword evidence="4 8" id="KW-0238">DNA-binding</keyword>
<evidence type="ECO:0000259" key="9">
    <source>
        <dbReference type="PROSITE" id="PS50110"/>
    </source>
</evidence>
<dbReference type="STRING" id="883111.HMPREF9706_01128"/>
<dbReference type="Pfam" id="PF00486">
    <property type="entry name" value="Trans_reg_C"/>
    <property type="match status" value="1"/>
</dbReference>
<dbReference type="Gene3D" id="6.10.250.690">
    <property type="match status" value="1"/>
</dbReference>
<evidence type="ECO:0000256" key="5">
    <source>
        <dbReference type="ARBA" id="ARBA00023159"/>
    </source>
</evidence>
<feature type="modified residue" description="4-aspartylphosphate" evidence="7">
    <location>
        <position position="53"/>
    </location>
</feature>
<dbReference type="AlphaFoldDB" id="K1LY25"/>
<keyword evidence="12" id="KW-1185">Reference proteome</keyword>
<dbReference type="InterPro" id="IPR011006">
    <property type="entry name" value="CheY-like_superfamily"/>
</dbReference>
<dbReference type="InterPro" id="IPR036388">
    <property type="entry name" value="WH-like_DNA-bd_sf"/>
</dbReference>
<keyword evidence="3" id="KW-0805">Transcription regulation</keyword>
<evidence type="ECO:0000313" key="11">
    <source>
        <dbReference type="EMBL" id="EKB54938.1"/>
    </source>
</evidence>
<evidence type="ECO:0000256" key="8">
    <source>
        <dbReference type="PROSITE-ProRule" id="PRU01091"/>
    </source>
</evidence>
<keyword evidence="2" id="KW-0902">Two-component regulatory system</keyword>
<keyword evidence="5" id="KW-0010">Activator</keyword>
<name>K1LY25_9LACT</name>
<dbReference type="PROSITE" id="PS50110">
    <property type="entry name" value="RESPONSE_REGULATORY"/>
    <property type="match status" value="1"/>
</dbReference>
<evidence type="ECO:0000256" key="4">
    <source>
        <dbReference type="ARBA" id="ARBA00023125"/>
    </source>
</evidence>
<dbReference type="Proteomes" id="UP000004465">
    <property type="component" value="Unassembled WGS sequence"/>
</dbReference>
<dbReference type="Gene3D" id="3.40.50.2300">
    <property type="match status" value="1"/>
</dbReference>
<accession>K1LY25</accession>
<keyword evidence="6" id="KW-0804">Transcription</keyword>
<dbReference type="HOGENOM" id="CLU_000445_30_4_9"/>
<feature type="domain" description="OmpR/PhoB-type" evidence="10">
    <location>
        <begin position="134"/>
        <end position="234"/>
    </location>
</feature>
<dbReference type="PATRIC" id="fig|883111.3.peg.1133"/>
<dbReference type="GO" id="GO:0000976">
    <property type="term" value="F:transcription cis-regulatory region binding"/>
    <property type="evidence" value="ECO:0007669"/>
    <property type="project" value="TreeGrafter"/>
</dbReference>
<dbReference type="Gene3D" id="1.10.10.10">
    <property type="entry name" value="Winged helix-like DNA-binding domain superfamily/Winged helix DNA-binding domain"/>
    <property type="match status" value="1"/>
</dbReference>
<protein>
    <recommendedName>
        <fullName evidence="13">Response regulatory domain-containing protein</fullName>
    </recommendedName>
</protein>